<proteinExistence type="predicted"/>
<evidence type="ECO:0000313" key="4">
    <source>
        <dbReference type="Proteomes" id="UP000054007"/>
    </source>
</evidence>
<dbReference type="STRING" id="1314674.A0A0D7BFK2"/>
<dbReference type="Gene3D" id="3.20.20.80">
    <property type="entry name" value="Glycosidases"/>
    <property type="match status" value="1"/>
</dbReference>
<organism evidence="3 4">
    <name type="scientific">Cylindrobasidium torrendii FP15055 ss-10</name>
    <dbReference type="NCBI Taxonomy" id="1314674"/>
    <lineage>
        <taxon>Eukaryota</taxon>
        <taxon>Fungi</taxon>
        <taxon>Dikarya</taxon>
        <taxon>Basidiomycota</taxon>
        <taxon>Agaricomycotina</taxon>
        <taxon>Agaricomycetes</taxon>
        <taxon>Agaricomycetidae</taxon>
        <taxon>Agaricales</taxon>
        <taxon>Marasmiineae</taxon>
        <taxon>Physalacriaceae</taxon>
        <taxon>Cylindrobasidium</taxon>
    </lineage>
</organism>
<name>A0A0D7BFK2_9AGAR</name>
<evidence type="ECO:0000256" key="2">
    <source>
        <dbReference type="SAM" id="SignalP"/>
    </source>
</evidence>
<dbReference type="EMBL" id="KN880486">
    <property type="protein sequence ID" value="KIY69298.1"/>
    <property type="molecule type" value="Genomic_DNA"/>
</dbReference>
<accession>A0A0D7BFK2</accession>
<dbReference type="AlphaFoldDB" id="A0A0D7BFK2"/>
<keyword evidence="2" id="KW-0732">Signal</keyword>
<evidence type="ECO:0000256" key="1">
    <source>
        <dbReference type="SAM" id="MobiDB-lite"/>
    </source>
</evidence>
<dbReference type="Proteomes" id="UP000054007">
    <property type="component" value="Unassembled WGS sequence"/>
</dbReference>
<reference evidence="3 4" key="1">
    <citation type="journal article" date="2015" name="Fungal Genet. Biol.">
        <title>Evolution of novel wood decay mechanisms in Agaricales revealed by the genome sequences of Fistulina hepatica and Cylindrobasidium torrendii.</title>
        <authorList>
            <person name="Floudas D."/>
            <person name="Held B.W."/>
            <person name="Riley R."/>
            <person name="Nagy L.G."/>
            <person name="Koehler G."/>
            <person name="Ransdell A.S."/>
            <person name="Younus H."/>
            <person name="Chow J."/>
            <person name="Chiniquy J."/>
            <person name="Lipzen A."/>
            <person name="Tritt A."/>
            <person name="Sun H."/>
            <person name="Haridas S."/>
            <person name="LaButti K."/>
            <person name="Ohm R.A."/>
            <person name="Kues U."/>
            <person name="Blanchette R.A."/>
            <person name="Grigoriev I.V."/>
            <person name="Minto R.E."/>
            <person name="Hibbett D.S."/>
        </authorList>
    </citation>
    <scope>NUCLEOTIDE SEQUENCE [LARGE SCALE GENOMIC DNA]</scope>
    <source>
        <strain evidence="3 4">FP15055 ss-10</strain>
    </source>
</reference>
<evidence type="ECO:0000313" key="3">
    <source>
        <dbReference type="EMBL" id="KIY69298.1"/>
    </source>
</evidence>
<feature type="region of interest" description="Disordered" evidence="1">
    <location>
        <begin position="490"/>
        <end position="513"/>
    </location>
</feature>
<dbReference type="Pfam" id="PF03659">
    <property type="entry name" value="Glyco_hydro_71"/>
    <property type="match status" value="1"/>
</dbReference>
<dbReference type="OrthoDB" id="3257981at2759"/>
<dbReference type="CDD" id="cd11577">
    <property type="entry name" value="GH71"/>
    <property type="match status" value="1"/>
</dbReference>
<dbReference type="GO" id="GO:0051118">
    <property type="term" value="F:glucan endo-1,3-alpha-glucosidase activity"/>
    <property type="evidence" value="ECO:0007669"/>
    <property type="project" value="InterPro"/>
</dbReference>
<protein>
    <submittedName>
        <fullName evidence="3">Glycoside hydrolase family 71 protein</fullName>
    </submittedName>
</protein>
<keyword evidence="3" id="KW-0378">Hydrolase</keyword>
<feature type="signal peptide" evidence="2">
    <location>
        <begin position="1"/>
        <end position="19"/>
    </location>
</feature>
<dbReference type="InterPro" id="IPR005197">
    <property type="entry name" value="Glyco_hydro_71"/>
</dbReference>
<feature type="chain" id="PRO_5002316949" evidence="2">
    <location>
        <begin position="20"/>
        <end position="513"/>
    </location>
</feature>
<sequence length="513" mass="54893">MQLSFVFSFLLLSASFTVGGIIPFGKPAVSQRADVGQKLVFSHFMIGVVSDRTSAAEYDDDMKRAKEYGIDAFALNIGTDNYTDTQLDFAYESAASNDMKVFISFDFNWWNSSSDATAVGQKVAQYANKDAQLKVGEKAFVSSFAGSGLDTATVRAAAGLDLYLIPNFNADQDLSGLDGAMNWIGWQNDGNNKAPSGGNTVTVADGDNAYLNALGEKPYMAPVSPWFFTHFGAEVEYSKNWVFPGDLLWYARWTDILRLAPDYVEIITWNDYGESHYVGPLASKHTDDGGSKWVNDMRVHLITRPHNGWLEMAKPFIAAYKAGETDVGPHIDSDQIVYWYRPTPASTDCDATDTTMEPADNSTGNYFMGRPNGWETLTDSVFIVPLLTAAGTVTVNSGGTVYNIDAPAGASSWSVPMGLGAQAFSLSRDGAEVISATSLKEIKDECVCGIYNFNSYVGTVPEGPSDPLGEDGLTALTTGLKTACEAAPSLPATPPATVAPTATGTATAGPTAA</sequence>
<keyword evidence="4" id="KW-1185">Reference proteome</keyword>
<gene>
    <name evidence="3" type="ORF">CYLTODRAFT_393885</name>
</gene>